<feature type="transmembrane region" description="Helical" evidence="5">
    <location>
        <begin position="65"/>
        <end position="83"/>
    </location>
</feature>
<feature type="transmembrane region" description="Helical" evidence="5">
    <location>
        <begin position="154"/>
        <end position="175"/>
    </location>
</feature>
<feature type="transmembrane region" description="Helical" evidence="5">
    <location>
        <begin position="222"/>
        <end position="240"/>
    </location>
</feature>
<feature type="transmembrane region" description="Helical" evidence="5">
    <location>
        <begin position="181"/>
        <end position="210"/>
    </location>
</feature>
<evidence type="ECO:0000313" key="8">
    <source>
        <dbReference type="Proteomes" id="UP000537592"/>
    </source>
</evidence>
<dbReference type="Proteomes" id="UP000537592">
    <property type="component" value="Unassembled WGS sequence"/>
</dbReference>
<dbReference type="PANTHER" id="PTHR37422">
    <property type="entry name" value="TEICHURONIC ACID BIOSYNTHESIS PROTEIN TUAE"/>
    <property type="match status" value="1"/>
</dbReference>
<dbReference type="GO" id="GO:0016874">
    <property type="term" value="F:ligase activity"/>
    <property type="evidence" value="ECO:0007669"/>
    <property type="project" value="UniProtKB-KW"/>
</dbReference>
<evidence type="ECO:0000256" key="1">
    <source>
        <dbReference type="ARBA" id="ARBA00004141"/>
    </source>
</evidence>
<evidence type="ECO:0000256" key="2">
    <source>
        <dbReference type="ARBA" id="ARBA00022692"/>
    </source>
</evidence>
<dbReference type="PANTHER" id="PTHR37422:SF13">
    <property type="entry name" value="LIPOPOLYSACCHARIDE BIOSYNTHESIS PROTEIN PA4999-RELATED"/>
    <property type="match status" value="1"/>
</dbReference>
<reference evidence="7 8" key="1">
    <citation type="submission" date="2020-08" db="EMBL/GenBank/DDBJ databases">
        <title>Genomic Encyclopedia of Type Strains, Phase IV (KMG-IV): sequencing the most valuable type-strain genomes for metagenomic binning, comparative biology and taxonomic classification.</title>
        <authorList>
            <person name="Goeker M."/>
        </authorList>
    </citation>
    <scope>NUCLEOTIDE SEQUENCE [LARGE SCALE GENOMIC DNA]</scope>
    <source>
        <strain evidence="7 8">DSM 28760</strain>
    </source>
</reference>
<feature type="domain" description="O-antigen ligase-related" evidence="6">
    <location>
        <begin position="188"/>
        <end position="333"/>
    </location>
</feature>
<feature type="transmembrane region" description="Helical" evidence="5">
    <location>
        <begin position="118"/>
        <end position="142"/>
    </location>
</feature>
<gene>
    <name evidence="7" type="ORF">FHS81_002279</name>
</gene>
<keyword evidence="8" id="KW-1185">Reference proteome</keyword>
<keyword evidence="2 5" id="KW-0812">Transmembrane</keyword>
<dbReference type="EMBL" id="JACICC010000005">
    <property type="protein sequence ID" value="MBB3810183.1"/>
    <property type="molecule type" value="Genomic_DNA"/>
</dbReference>
<keyword evidence="4 5" id="KW-0472">Membrane</keyword>
<dbReference type="RefSeq" id="WP_183753010.1">
    <property type="nucleotide sequence ID" value="NZ_JACICC010000005.1"/>
</dbReference>
<sequence>MSVSTVHSRRLESVSLALLAALPVLMAIANRSAAAVITIAGVLSLVAFVARGERLRDALPPRGPALYAGLAFIGWAIVSLLWSHAPRTSLFVMAEAGLPFIGGVLLLLTLPAQWPARFIKAAALAFAAACILIIVELLLGLASREALGLRAQTFIFNRPVMLLLMLFFPLSIHMVRAGWRAWAFVLGALLIVTIEIATSGAAMLGLLLSAPAFLVALWSRRLGMIIAAAMLGGSLLLAPVKGDLLDALMPPRLIERLESVHAADRIEIWQDFAAALHQRPLTGAGFGTSARMAEAPFAADLPPDRGRLLAAGHPHDGFLQIWAELGFIGAILAALCGYFILRALARRDDRMVAAGVASMVAAAAVVSVFHGAWQGWWVGALMATTVWCSRQTAPSPASRQPKIP</sequence>
<evidence type="ECO:0000256" key="5">
    <source>
        <dbReference type="SAM" id="Phobius"/>
    </source>
</evidence>
<evidence type="ECO:0000259" key="6">
    <source>
        <dbReference type="Pfam" id="PF04932"/>
    </source>
</evidence>
<dbReference type="InterPro" id="IPR051533">
    <property type="entry name" value="WaaL-like"/>
</dbReference>
<accession>A0A7W6EHL2</accession>
<dbReference type="GO" id="GO:0016020">
    <property type="term" value="C:membrane"/>
    <property type="evidence" value="ECO:0007669"/>
    <property type="project" value="UniProtKB-SubCell"/>
</dbReference>
<evidence type="ECO:0000256" key="3">
    <source>
        <dbReference type="ARBA" id="ARBA00022989"/>
    </source>
</evidence>
<name>A0A7W6EHL2_9HYPH</name>
<comment type="caution">
    <text evidence="7">The sequence shown here is derived from an EMBL/GenBank/DDBJ whole genome shotgun (WGS) entry which is preliminary data.</text>
</comment>
<keyword evidence="3 5" id="KW-1133">Transmembrane helix</keyword>
<evidence type="ECO:0000256" key="4">
    <source>
        <dbReference type="ARBA" id="ARBA00023136"/>
    </source>
</evidence>
<proteinExistence type="predicted"/>
<feature type="transmembrane region" description="Helical" evidence="5">
    <location>
        <begin position="90"/>
        <end position="112"/>
    </location>
</feature>
<dbReference type="InterPro" id="IPR007016">
    <property type="entry name" value="O-antigen_ligase-rel_domated"/>
</dbReference>
<dbReference type="AlphaFoldDB" id="A0A7W6EHL2"/>
<keyword evidence="7" id="KW-0436">Ligase</keyword>
<evidence type="ECO:0000313" key="7">
    <source>
        <dbReference type="EMBL" id="MBB3810183.1"/>
    </source>
</evidence>
<comment type="subcellular location">
    <subcellularLocation>
        <location evidence="1">Membrane</location>
        <topology evidence="1">Multi-pass membrane protein</topology>
    </subcellularLocation>
</comment>
<organism evidence="7 8">
    <name type="scientific">Pseudochelatococcus contaminans</name>
    <dbReference type="NCBI Taxonomy" id="1538103"/>
    <lineage>
        <taxon>Bacteria</taxon>
        <taxon>Pseudomonadati</taxon>
        <taxon>Pseudomonadota</taxon>
        <taxon>Alphaproteobacteria</taxon>
        <taxon>Hyphomicrobiales</taxon>
        <taxon>Chelatococcaceae</taxon>
        <taxon>Pseudochelatococcus</taxon>
    </lineage>
</organism>
<feature type="transmembrane region" description="Helical" evidence="5">
    <location>
        <begin position="321"/>
        <end position="341"/>
    </location>
</feature>
<protein>
    <submittedName>
        <fullName evidence="7">O-antigen ligase</fullName>
    </submittedName>
</protein>
<dbReference type="Pfam" id="PF04932">
    <property type="entry name" value="Wzy_C"/>
    <property type="match status" value="1"/>
</dbReference>
<feature type="transmembrane region" description="Helical" evidence="5">
    <location>
        <begin position="353"/>
        <end position="373"/>
    </location>
</feature>